<feature type="binding site" evidence="9">
    <location>
        <position position="155"/>
    </location>
    <ligand>
        <name>cob(II)alamin</name>
        <dbReference type="ChEBI" id="CHEBI:16304"/>
    </ligand>
</feature>
<dbReference type="Pfam" id="PF13484">
    <property type="entry name" value="Fer4_16"/>
    <property type="match status" value="1"/>
</dbReference>
<dbReference type="SUPFAM" id="SSF46548">
    <property type="entry name" value="alpha-helical ferredoxin"/>
    <property type="match status" value="1"/>
</dbReference>
<feature type="binding site" evidence="9">
    <location>
        <position position="211"/>
    </location>
    <ligand>
        <name>[4Fe-4S] cluster</name>
        <dbReference type="ChEBI" id="CHEBI:49883"/>
        <label>2</label>
    </ligand>
</feature>
<dbReference type="Proteomes" id="UP000219621">
    <property type="component" value="Unassembled WGS sequence"/>
</dbReference>
<evidence type="ECO:0000259" key="11">
    <source>
        <dbReference type="PROSITE" id="PS51379"/>
    </source>
</evidence>
<dbReference type="InterPro" id="IPR017896">
    <property type="entry name" value="4Fe4S_Fe-S-bd"/>
</dbReference>
<keyword evidence="6 9" id="KW-0560">Oxidoreductase</keyword>
<keyword evidence="2 9" id="KW-0963">Cytoplasm</keyword>
<sequence>MSIKQAITDEARRLGFDDVRFTRAMLPAEVRANLDAYLAEGRHADMAWMAETAERRAHPQALWPEAVTGIVLGANYGPGLDPRTLQDHPDRGHISVYARNRDYHDWIKGRMKTLGQWLIARFGGDIKVFVDTAPVMEKPLAAQAGLGWQGKHTNLVSRGFGSWLFLGEILTTLDVEPDPPESDHCGSCSRCLPACPTGAITAERQIDARRCISYLTIENKGPIPRELRSLVGNRIYGCDDCLAVCPWNRFARPTPHAAFQPRAEFMAPRLADLAQLDDAGFRSLFTVSPVKRIGRDRFIRNVFVAIGNSGDRTLAPLARKAACTDPSPLVRGAAVWCLARLVDPEGYISCYENFRDHEGDPSVRDEWDAAYPSARAAATTTCGTLGGPRGPSEDEGRG</sequence>
<dbReference type="SUPFAM" id="SSF48371">
    <property type="entry name" value="ARM repeat"/>
    <property type="match status" value="1"/>
</dbReference>
<evidence type="ECO:0000256" key="2">
    <source>
        <dbReference type="ARBA" id="ARBA00022490"/>
    </source>
</evidence>
<keyword evidence="3 9" id="KW-0819">tRNA processing</keyword>
<feature type="binding site" evidence="9">
    <location>
        <position position="56"/>
    </location>
    <ligand>
        <name>cob(II)alamin</name>
        <dbReference type="ChEBI" id="CHEBI:16304"/>
    </ligand>
</feature>
<comment type="similarity">
    <text evidence="9">Belongs to the QueG family.</text>
</comment>
<feature type="binding site" evidence="9">
    <location>
        <position position="238"/>
    </location>
    <ligand>
        <name>[4Fe-4S] cluster</name>
        <dbReference type="ChEBI" id="CHEBI:49883"/>
        <label>2</label>
    </ligand>
</feature>
<evidence type="ECO:0000313" key="13">
    <source>
        <dbReference type="Proteomes" id="UP000219621"/>
    </source>
</evidence>
<evidence type="ECO:0000256" key="6">
    <source>
        <dbReference type="ARBA" id="ARBA00023002"/>
    </source>
</evidence>
<dbReference type="PROSITE" id="PS51379">
    <property type="entry name" value="4FE4S_FER_2"/>
    <property type="match status" value="1"/>
</dbReference>
<feature type="binding site" evidence="9">
    <location>
        <position position="185"/>
    </location>
    <ligand>
        <name>[4Fe-4S] cluster</name>
        <dbReference type="ChEBI" id="CHEBI:49883"/>
        <label>1</label>
    </ligand>
</feature>
<dbReference type="HAMAP" id="MF_00916">
    <property type="entry name" value="QueG"/>
    <property type="match status" value="1"/>
</dbReference>
<keyword evidence="1 9" id="KW-0004">4Fe-4S</keyword>
<dbReference type="PANTHER" id="PTHR30002">
    <property type="entry name" value="EPOXYQUEUOSINE REDUCTASE"/>
    <property type="match status" value="1"/>
</dbReference>
<dbReference type="PANTHER" id="PTHR30002:SF4">
    <property type="entry name" value="EPOXYQUEUOSINE REDUCTASE"/>
    <property type="match status" value="1"/>
</dbReference>
<keyword evidence="9" id="KW-0170">Cobalt</keyword>
<proteinExistence type="inferred from homology"/>
<dbReference type="GO" id="GO:0031419">
    <property type="term" value="F:cobalamin binding"/>
    <property type="evidence" value="ECO:0007669"/>
    <property type="project" value="UniProtKB-KW"/>
</dbReference>
<dbReference type="Gene3D" id="1.25.10.10">
    <property type="entry name" value="Leucine-rich Repeat Variant"/>
    <property type="match status" value="1"/>
</dbReference>
<dbReference type="NCBIfam" id="TIGR00276">
    <property type="entry name" value="tRNA epoxyqueuosine(34) reductase QueG"/>
    <property type="match status" value="1"/>
</dbReference>
<dbReference type="InterPro" id="IPR016024">
    <property type="entry name" value="ARM-type_fold"/>
</dbReference>
<comment type="subunit">
    <text evidence="9">Monomer.</text>
</comment>
<feature type="binding site" evidence="9">
    <location>
        <position position="188"/>
    </location>
    <ligand>
        <name>[4Fe-4S] cluster</name>
        <dbReference type="ChEBI" id="CHEBI:49883"/>
        <label>1</label>
    </ligand>
</feature>
<keyword evidence="9" id="KW-0846">Cobalamin</keyword>
<dbReference type="EC" id="1.17.99.6" evidence="9"/>
<feature type="binding site" evidence="9">
    <location>
        <position position="191"/>
    </location>
    <ligand>
        <name>[4Fe-4S] cluster</name>
        <dbReference type="ChEBI" id="CHEBI:49883"/>
        <label>1</label>
    </ligand>
</feature>
<feature type="binding site" evidence="9">
    <location>
        <position position="213"/>
    </location>
    <ligand>
        <name>cob(II)alamin</name>
        <dbReference type="ChEBI" id="CHEBI:16304"/>
    </ligand>
</feature>
<feature type="binding site" evidence="9">
    <location>
        <position position="245"/>
    </location>
    <ligand>
        <name>[4Fe-4S] cluster</name>
        <dbReference type="ChEBI" id="CHEBI:49883"/>
        <label>1</label>
    </ligand>
</feature>
<comment type="function">
    <text evidence="9">Catalyzes the conversion of epoxyqueuosine (oQ) to queuosine (Q), which is a hypermodified base found in the wobble positions of tRNA(Asp), tRNA(Asn), tRNA(His) and tRNA(Tyr).</text>
</comment>
<keyword evidence="13" id="KW-1185">Reference proteome</keyword>
<evidence type="ECO:0000256" key="4">
    <source>
        <dbReference type="ARBA" id="ARBA00022723"/>
    </source>
</evidence>
<dbReference type="AlphaFoldDB" id="A0A286GY52"/>
<evidence type="ECO:0000256" key="9">
    <source>
        <dbReference type="HAMAP-Rule" id="MF_00916"/>
    </source>
</evidence>
<evidence type="ECO:0000256" key="10">
    <source>
        <dbReference type="SAM" id="MobiDB-lite"/>
    </source>
</evidence>
<dbReference type="InterPro" id="IPR017900">
    <property type="entry name" value="4Fe4S_Fe_S_CS"/>
</dbReference>
<feature type="binding site" evidence="9">
    <location>
        <position position="166"/>
    </location>
    <ligand>
        <name>cob(II)alamin</name>
        <dbReference type="ChEBI" id="CHEBI:16304"/>
    </ligand>
</feature>
<evidence type="ECO:0000256" key="1">
    <source>
        <dbReference type="ARBA" id="ARBA00022485"/>
    </source>
</evidence>
<dbReference type="EMBL" id="OCNJ01000012">
    <property type="protein sequence ID" value="SOE00460.1"/>
    <property type="molecule type" value="Genomic_DNA"/>
</dbReference>
<organism evidence="12 13">
    <name type="scientific">Caenispirillum bisanense</name>
    <dbReference type="NCBI Taxonomy" id="414052"/>
    <lineage>
        <taxon>Bacteria</taxon>
        <taxon>Pseudomonadati</taxon>
        <taxon>Pseudomonadota</taxon>
        <taxon>Alphaproteobacteria</taxon>
        <taxon>Rhodospirillales</taxon>
        <taxon>Novispirillaceae</taxon>
        <taxon>Caenispirillum</taxon>
    </lineage>
</organism>
<keyword evidence="7 9" id="KW-0408">Iron</keyword>
<feature type="domain" description="4Fe-4S ferredoxin-type" evidence="11">
    <location>
        <begin position="175"/>
        <end position="205"/>
    </location>
</feature>
<keyword evidence="4 9" id="KW-0479">Metal-binding</keyword>
<dbReference type="GO" id="GO:0008616">
    <property type="term" value="P:tRNA queuosine(34) biosynthetic process"/>
    <property type="evidence" value="ECO:0007669"/>
    <property type="project" value="UniProtKB-UniRule"/>
</dbReference>
<evidence type="ECO:0000256" key="5">
    <source>
        <dbReference type="ARBA" id="ARBA00022785"/>
    </source>
</evidence>
<dbReference type="GO" id="GO:0046872">
    <property type="term" value="F:metal ion binding"/>
    <property type="evidence" value="ECO:0007669"/>
    <property type="project" value="UniProtKB-KW"/>
</dbReference>
<protein>
    <recommendedName>
        <fullName evidence="9">Epoxyqueuosine reductase</fullName>
        <ecNumber evidence="9">1.17.99.6</ecNumber>
    </recommendedName>
    <alternativeName>
        <fullName evidence="9">Queuosine biosynthesis protein QueG</fullName>
    </alternativeName>
</protein>
<evidence type="ECO:0000256" key="8">
    <source>
        <dbReference type="ARBA" id="ARBA00023014"/>
    </source>
</evidence>
<dbReference type="Pfam" id="PF08331">
    <property type="entry name" value="QueG_DUF1730"/>
    <property type="match status" value="1"/>
</dbReference>
<feature type="region of interest" description="Disordered" evidence="10">
    <location>
        <begin position="379"/>
        <end position="398"/>
    </location>
</feature>
<comment type="cofactor">
    <cofactor evidence="9">
        <name>[4Fe-4S] cluster</name>
        <dbReference type="ChEBI" id="CHEBI:49883"/>
    </cofactor>
    <text evidence="9">Binds 2 [4Fe-4S] clusters per monomer.</text>
</comment>
<dbReference type="InterPro" id="IPR011989">
    <property type="entry name" value="ARM-like"/>
</dbReference>
<dbReference type="RefSeq" id="WP_097281218.1">
    <property type="nucleotide sequence ID" value="NZ_OCNJ01000012.1"/>
</dbReference>
<name>A0A286GY52_9PROT</name>
<comment type="pathway">
    <text evidence="9">tRNA modification; tRNA-queuosine biosynthesis.</text>
</comment>
<comment type="catalytic activity">
    <reaction evidence="9">
        <text>epoxyqueuosine(34) in tRNA + AH2 = queuosine(34) in tRNA + A + H2O</text>
        <dbReference type="Rhea" id="RHEA:32159"/>
        <dbReference type="Rhea" id="RHEA-COMP:18571"/>
        <dbReference type="Rhea" id="RHEA-COMP:18582"/>
        <dbReference type="ChEBI" id="CHEBI:13193"/>
        <dbReference type="ChEBI" id="CHEBI:15377"/>
        <dbReference type="ChEBI" id="CHEBI:17499"/>
        <dbReference type="ChEBI" id="CHEBI:194431"/>
        <dbReference type="ChEBI" id="CHEBI:194443"/>
        <dbReference type="EC" id="1.17.99.6"/>
    </reaction>
</comment>
<feature type="binding site" evidence="9">
    <location>
        <position position="220"/>
    </location>
    <ligand>
        <name>tRNA</name>
        <dbReference type="ChEBI" id="CHEBI:17843"/>
    </ligand>
</feature>
<dbReference type="InterPro" id="IPR013542">
    <property type="entry name" value="QueG_DUF1730"/>
</dbReference>
<feature type="binding site" evidence="9">
    <location>
        <position position="131"/>
    </location>
    <ligand>
        <name>cob(II)alamin</name>
        <dbReference type="ChEBI" id="CHEBI:16304"/>
    </ligand>
</feature>
<evidence type="ECO:0000256" key="7">
    <source>
        <dbReference type="ARBA" id="ARBA00023004"/>
    </source>
</evidence>
<keyword evidence="8 9" id="KW-0411">Iron-sulfur</keyword>
<dbReference type="PROSITE" id="PS00198">
    <property type="entry name" value="4FE4S_FER_1"/>
    <property type="match status" value="1"/>
</dbReference>
<dbReference type="GO" id="GO:0005737">
    <property type="term" value="C:cytoplasm"/>
    <property type="evidence" value="ECO:0007669"/>
    <property type="project" value="UniProtKB-SubCell"/>
</dbReference>
<feature type="binding site" evidence="9">
    <location>
        <begin position="238"/>
        <end position="239"/>
    </location>
    <ligand>
        <name>cob(II)alamin</name>
        <dbReference type="ChEBI" id="CHEBI:16304"/>
    </ligand>
</feature>
<accession>A0A286GY52</accession>
<dbReference type="Gene3D" id="3.30.70.20">
    <property type="match status" value="1"/>
</dbReference>
<comment type="caution">
    <text evidence="9">Lacks conserved residue(s) required for the propagation of feature annotation.</text>
</comment>
<comment type="subcellular location">
    <subcellularLocation>
        <location evidence="9">Cytoplasm</location>
    </subcellularLocation>
</comment>
<dbReference type="UniPathway" id="UPA00392"/>
<evidence type="ECO:0000256" key="3">
    <source>
        <dbReference type="ARBA" id="ARBA00022694"/>
    </source>
</evidence>
<comment type="cofactor">
    <cofactor evidence="9">
        <name>cob(II)alamin</name>
        <dbReference type="ChEBI" id="CHEBI:16304"/>
    </cofactor>
</comment>
<feature type="binding site" evidence="9">
    <location>
        <position position="195"/>
    </location>
    <ligand>
        <name>[4Fe-4S] cluster</name>
        <dbReference type="ChEBI" id="CHEBI:49883"/>
        <label>2</label>
    </ligand>
</feature>
<dbReference type="OrthoDB" id="9784571at2"/>
<reference evidence="13" key="1">
    <citation type="submission" date="2017-09" db="EMBL/GenBank/DDBJ databases">
        <authorList>
            <person name="Varghese N."/>
            <person name="Submissions S."/>
        </authorList>
    </citation>
    <scope>NUCLEOTIDE SEQUENCE [LARGE SCALE GENOMIC DNA]</scope>
    <source>
        <strain evidence="13">USBA 140</strain>
    </source>
</reference>
<dbReference type="InterPro" id="IPR004453">
    <property type="entry name" value="QueG"/>
</dbReference>
<keyword evidence="5 9" id="KW-0671">Queuosine biosynthesis</keyword>
<evidence type="ECO:0000313" key="12">
    <source>
        <dbReference type="EMBL" id="SOE00460.1"/>
    </source>
</evidence>
<feature type="active site" description="Proton donor" evidence="9">
    <location>
        <position position="131"/>
    </location>
</feature>
<dbReference type="GO" id="GO:0051539">
    <property type="term" value="F:4 iron, 4 sulfur cluster binding"/>
    <property type="evidence" value="ECO:0007669"/>
    <property type="project" value="UniProtKB-KW"/>
</dbReference>
<dbReference type="GO" id="GO:0052693">
    <property type="term" value="F:epoxyqueuosine reductase activity"/>
    <property type="evidence" value="ECO:0007669"/>
    <property type="project" value="UniProtKB-UniRule"/>
</dbReference>
<feature type="binding site" evidence="9">
    <location>
        <position position="241"/>
    </location>
    <ligand>
        <name>[4Fe-4S] cluster</name>
        <dbReference type="ChEBI" id="CHEBI:49883"/>
        <label>2</label>
    </ligand>
</feature>
<gene>
    <name evidence="9" type="primary">queG</name>
    <name evidence="12" type="ORF">SAMN05421508_112105</name>
</gene>